<keyword evidence="2" id="KW-0812">Transmembrane</keyword>
<dbReference type="OrthoDB" id="3436553at2759"/>
<organism evidence="3 4">
    <name type="scientific">Zopfia rhizophila CBS 207.26</name>
    <dbReference type="NCBI Taxonomy" id="1314779"/>
    <lineage>
        <taxon>Eukaryota</taxon>
        <taxon>Fungi</taxon>
        <taxon>Dikarya</taxon>
        <taxon>Ascomycota</taxon>
        <taxon>Pezizomycotina</taxon>
        <taxon>Dothideomycetes</taxon>
        <taxon>Dothideomycetes incertae sedis</taxon>
        <taxon>Zopfiaceae</taxon>
        <taxon>Zopfia</taxon>
    </lineage>
</organism>
<evidence type="ECO:0000313" key="3">
    <source>
        <dbReference type="EMBL" id="KAF2195087.1"/>
    </source>
</evidence>
<feature type="region of interest" description="Disordered" evidence="1">
    <location>
        <begin position="1"/>
        <end position="20"/>
    </location>
</feature>
<dbReference type="EMBL" id="ML994610">
    <property type="protein sequence ID" value="KAF2195087.1"/>
    <property type="molecule type" value="Genomic_DNA"/>
</dbReference>
<keyword evidence="2" id="KW-1133">Transmembrane helix</keyword>
<dbReference type="AlphaFoldDB" id="A0A6A6ESG3"/>
<protein>
    <submittedName>
        <fullName evidence="3">Uncharacterized protein</fullName>
    </submittedName>
</protein>
<proteinExistence type="predicted"/>
<sequence length="96" mass="10820">MKFNPIFPRAGGGGGSSKPYMAPPSVGHEIGVMFGGIATMLLGAIVFYIWWRLKLARDIKLEEDRIRGLKRKGLFDEERRASAVEERQKRESVVEI</sequence>
<keyword evidence="4" id="KW-1185">Reference proteome</keyword>
<name>A0A6A6ESG3_9PEZI</name>
<reference evidence="3" key="1">
    <citation type="journal article" date="2020" name="Stud. Mycol.">
        <title>101 Dothideomycetes genomes: a test case for predicting lifestyles and emergence of pathogens.</title>
        <authorList>
            <person name="Haridas S."/>
            <person name="Albert R."/>
            <person name="Binder M."/>
            <person name="Bloem J."/>
            <person name="Labutti K."/>
            <person name="Salamov A."/>
            <person name="Andreopoulos B."/>
            <person name="Baker S."/>
            <person name="Barry K."/>
            <person name="Bills G."/>
            <person name="Bluhm B."/>
            <person name="Cannon C."/>
            <person name="Castanera R."/>
            <person name="Culley D."/>
            <person name="Daum C."/>
            <person name="Ezra D."/>
            <person name="Gonzalez J."/>
            <person name="Henrissat B."/>
            <person name="Kuo A."/>
            <person name="Liang C."/>
            <person name="Lipzen A."/>
            <person name="Lutzoni F."/>
            <person name="Magnuson J."/>
            <person name="Mondo S."/>
            <person name="Nolan M."/>
            <person name="Ohm R."/>
            <person name="Pangilinan J."/>
            <person name="Park H.-J."/>
            <person name="Ramirez L."/>
            <person name="Alfaro M."/>
            <person name="Sun H."/>
            <person name="Tritt A."/>
            <person name="Yoshinaga Y."/>
            <person name="Zwiers L.-H."/>
            <person name="Turgeon B."/>
            <person name="Goodwin S."/>
            <person name="Spatafora J."/>
            <person name="Crous P."/>
            <person name="Grigoriev I."/>
        </authorList>
    </citation>
    <scope>NUCLEOTIDE SEQUENCE</scope>
    <source>
        <strain evidence="3">CBS 207.26</strain>
    </source>
</reference>
<evidence type="ECO:0000313" key="4">
    <source>
        <dbReference type="Proteomes" id="UP000800200"/>
    </source>
</evidence>
<evidence type="ECO:0000256" key="2">
    <source>
        <dbReference type="SAM" id="Phobius"/>
    </source>
</evidence>
<accession>A0A6A6ESG3</accession>
<dbReference type="Proteomes" id="UP000800200">
    <property type="component" value="Unassembled WGS sequence"/>
</dbReference>
<evidence type="ECO:0000256" key="1">
    <source>
        <dbReference type="SAM" id="MobiDB-lite"/>
    </source>
</evidence>
<gene>
    <name evidence="3" type="ORF">K469DRAFT_648665</name>
</gene>
<feature type="transmembrane region" description="Helical" evidence="2">
    <location>
        <begin position="30"/>
        <end position="51"/>
    </location>
</feature>
<keyword evidence="2" id="KW-0472">Membrane</keyword>